<feature type="non-terminal residue" evidence="1">
    <location>
        <position position="108"/>
    </location>
</feature>
<feature type="non-terminal residue" evidence="1">
    <location>
        <position position="1"/>
    </location>
</feature>
<name>A0ABD0P7B8_CIRMR</name>
<protein>
    <recommendedName>
        <fullName evidence="3">Dystrophin</fullName>
    </recommendedName>
</protein>
<evidence type="ECO:0000313" key="2">
    <source>
        <dbReference type="Proteomes" id="UP001529510"/>
    </source>
</evidence>
<dbReference type="Gene3D" id="1.20.58.60">
    <property type="match status" value="1"/>
</dbReference>
<keyword evidence="2" id="KW-1185">Reference proteome</keyword>
<sequence length="108" mass="12361">EKILEQRFRATFRDFQQWLVNAKINTAKCFDVPQNLAEASSSLQKIQEFLSDREQGHGKLNTVAASGELLMSIAAKDRVESVRAKINTAREDWKTLMTNLHQRETALQ</sequence>
<dbReference type="Pfam" id="PF00435">
    <property type="entry name" value="Spectrin"/>
    <property type="match status" value="1"/>
</dbReference>
<proteinExistence type="predicted"/>
<dbReference type="SUPFAM" id="SSF46966">
    <property type="entry name" value="Spectrin repeat"/>
    <property type="match status" value="1"/>
</dbReference>
<dbReference type="AlphaFoldDB" id="A0ABD0P7B8"/>
<dbReference type="InterPro" id="IPR002017">
    <property type="entry name" value="Spectrin_repeat"/>
</dbReference>
<accession>A0ABD0P7B8</accession>
<evidence type="ECO:0000313" key="1">
    <source>
        <dbReference type="EMBL" id="KAL0169677.1"/>
    </source>
</evidence>
<comment type="caution">
    <text evidence="1">The sequence shown here is derived from an EMBL/GenBank/DDBJ whole genome shotgun (WGS) entry which is preliminary data.</text>
</comment>
<dbReference type="Proteomes" id="UP001529510">
    <property type="component" value="Unassembled WGS sequence"/>
</dbReference>
<organism evidence="1 2">
    <name type="scientific">Cirrhinus mrigala</name>
    <name type="common">Mrigala</name>
    <dbReference type="NCBI Taxonomy" id="683832"/>
    <lineage>
        <taxon>Eukaryota</taxon>
        <taxon>Metazoa</taxon>
        <taxon>Chordata</taxon>
        <taxon>Craniata</taxon>
        <taxon>Vertebrata</taxon>
        <taxon>Euteleostomi</taxon>
        <taxon>Actinopterygii</taxon>
        <taxon>Neopterygii</taxon>
        <taxon>Teleostei</taxon>
        <taxon>Ostariophysi</taxon>
        <taxon>Cypriniformes</taxon>
        <taxon>Cyprinidae</taxon>
        <taxon>Labeoninae</taxon>
        <taxon>Labeonini</taxon>
        <taxon>Cirrhinus</taxon>
    </lineage>
</organism>
<dbReference type="EMBL" id="JAMKFB020000017">
    <property type="protein sequence ID" value="KAL0169677.1"/>
    <property type="molecule type" value="Genomic_DNA"/>
</dbReference>
<reference evidence="1 2" key="1">
    <citation type="submission" date="2024-05" db="EMBL/GenBank/DDBJ databases">
        <title>Genome sequencing and assembly of Indian major carp, Cirrhinus mrigala (Hamilton, 1822).</title>
        <authorList>
            <person name="Mohindra V."/>
            <person name="Chowdhury L.M."/>
            <person name="Lal K."/>
            <person name="Jena J.K."/>
        </authorList>
    </citation>
    <scope>NUCLEOTIDE SEQUENCE [LARGE SCALE GENOMIC DNA]</scope>
    <source>
        <strain evidence="1">CM1030</strain>
        <tissue evidence="1">Blood</tissue>
    </source>
</reference>
<evidence type="ECO:0008006" key="3">
    <source>
        <dbReference type="Google" id="ProtNLM"/>
    </source>
</evidence>
<gene>
    <name evidence="1" type="ORF">M9458_034273</name>
</gene>